<dbReference type="PANTHER" id="PTHR39087:SF2">
    <property type="entry name" value="UPF0104 MEMBRANE PROTEIN MJ1595"/>
    <property type="match status" value="1"/>
</dbReference>
<evidence type="ECO:0000256" key="2">
    <source>
        <dbReference type="ARBA" id="ARBA00022475"/>
    </source>
</evidence>
<organism evidence="7">
    <name type="scientific">marine metagenome</name>
    <dbReference type="NCBI Taxonomy" id="408172"/>
    <lineage>
        <taxon>unclassified sequences</taxon>
        <taxon>metagenomes</taxon>
        <taxon>ecological metagenomes</taxon>
    </lineage>
</organism>
<keyword evidence="2" id="KW-1003">Cell membrane</keyword>
<evidence type="ECO:0000256" key="5">
    <source>
        <dbReference type="ARBA" id="ARBA00023136"/>
    </source>
</evidence>
<feature type="transmembrane region" description="Helical" evidence="6">
    <location>
        <begin position="117"/>
        <end position="143"/>
    </location>
</feature>
<evidence type="ECO:0000313" key="7">
    <source>
        <dbReference type="EMBL" id="SVC77878.1"/>
    </source>
</evidence>
<feature type="transmembrane region" description="Helical" evidence="6">
    <location>
        <begin position="79"/>
        <end position="96"/>
    </location>
</feature>
<feature type="transmembrane region" description="Helical" evidence="6">
    <location>
        <begin position="163"/>
        <end position="183"/>
    </location>
</feature>
<protein>
    <recommendedName>
        <fullName evidence="8">Flippase-like domain-containing protein</fullName>
    </recommendedName>
</protein>
<evidence type="ECO:0000256" key="4">
    <source>
        <dbReference type="ARBA" id="ARBA00022989"/>
    </source>
</evidence>
<evidence type="ECO:0000256" key="1">
    <source>
        <dbReference type="ARBA" id="ARBA00004651"/>
    </source>
</evidence>
<reference evidence="7" key="1">
    <citation type="submission" date="2018-05" db="EMBL/GenBank/DDBJ databases">
        <authorList>
            <person name="Lanie J.A."/>
            <person name="Ng W.-L."/>
            <person name="Kazmierczak K.M."/>
            <person name="Andrzejewski T.M."/>
            <person name="Davidsen T.M."/>
            <person name="Wayne K.J."/>
            <person name="Tettelin H."/>
            <person name="Glass J.I."/>
            <person name="Rusch D."/>
            <person name="Podicherti R."/>
            <person name="Tsui H.-C.T."/>
            <person name="Winkler M.E."/>
        </authorList>
    </citation>
    <scope>NUCLEOTIDE SEQUENCE</scope>
</reference>
<feature type="non-terminal residue" evidence="7">
    <location>
        <position position="301"/>
    </location>
</feature>
<gene>
    <name evidence="7" type="ORF">METZ01_LOCUS330732</name>
</gene>
<keyword evidence="3 6" id="KW-0812">Transmembrane</keyword>
<comment type="subcellular location">
    <subcellularLocation>
        <location evidence="1">Cell membrane</location>
        <topology evidence="1">Multi-pass membrane protein</topology>
    </subcellularLocation>
</comment>
<dbReference type="PANTHER" id="PTHR39087">
    <property type="entry name" value="UPF0104 MEMBRANE PROTEIN MJ1595"/>
    <property type="match status" value="1"/>
</dbReference>
<feature type="transmembrane region" description="Helical" evidence="6">
    <location>
        <begin position="262"/>
        <end position="294"/>
    </location>
</feature>
<feature type="transmembrane region" description="Helical" evidence="6">
    <location>
        <begin position="226"/>
        <end position="250"/>
    </location>
</feature>
<evidence type="ECO:0000256" key="3">
    <source>
        <dbReference type="ARBA" id="ARBA00022692"/>
    </source>
</evidence>
<feature type="transmembrane region" description="Helical" evidence="6">
    <location>
        <begin position="41"/>
        <end position="59"/>
    </location>
</feature>
<accession>A0A382PZ14</accession>
<feature type="transmembrane region" description="Helical" evidence="6">
    <location>
        <begin position="12"/>
        <end position="29"/>
    </location>
</feature>
<keyword evidence="4 6" id="KW-1133">Transmembrane helix</keyword>
<dbReference type="NCBIfam" id="TIGR00374">
    <property type="entry name" value="flippase-like domain"/>
    <property type="match status" value="1"/>
</dbReference>
<evidence type="ECO:0008006" key="8">
    <source>
        <dbReference type="Google" id="ProtNLM"/>
    </source>
</evidence>
<dbReference type="EMBL" id="UINC01110398">
    <property type="protein sequence ID" value="SVC77878.1"/>
    <property type="molecule type" value="Genomic_DNA"/>
</dbReference>
<dbReference type="AlphaFoldDB" id="A0A382PZ14"/>
<evidence type="ECO:0000256" key="6">
    <source>
        <dbReference type="SAM" id="Phobius"/>
    </source>
</evidence>
<dbReference type="InterPro" id="IPR022791">
    <property type="entry name" value="L-PG_synthase/AglD"/>
</dbReference>
<dbReference type="GO" id="GO:0005886">
    <property type="term" value="C:plasma membrane"/>
    <property type="evidence" value="ECO:0007669"/>
    <property type="project" value="UniProtKB-SubCell"/>
</dbReference>
<name>A0A382PZ14_9ZZZZ</name>
<keyword evidence="5 6" id="KW-0472">Membrane</keyword>
<proteinExistence type="predicted"/>
<dbReference type="Pfam" id="PF03706">
    <property type="entry name" value="LPG_synthase_TM"/>
    <property type="match status" value="1"/>
</dbReference>
<sequence>MGIKFKKPEKTILVLMIALGGFYYVLRNVSISDLMGSFEKIRYGYFLPAIVLLFLSYWARAYRWRALLLPYKKVQVTEVYFVMMTGFLGNILPFRAGELLRAYILKRKQDIALSGALATILMEWFFDVLIMLILFSWVFKFYAEAFNFTFSDSDVSTQELANHFGQFCLALTIGLVLFIYSFLEHKNKLLAMVYWFIRRLSQKWHNRVKSLFDNLNLGFSAVKNTWILFQVIFYSALEWLLTIFSFYPMFSAYNLGTISFESLVILTVMIVVFTTLLPTPGFLGSFNAGVYVALHHIMGKS</sequence>